<feature type="signal peptide" evidence="2">
    <location>
        <begin position="1"/>
        <end position="26"/>
    </location>
</feature>
<accession>A0A1G8MDV8</accession>
<evidence type="ECO:0000256" key="2">
    <source>
        <dbReference type="SAM" id="SignalP"/>
    </source>
</evidence>
<dbReference type="SMART" id="SM00257">
    <property type="entry name" value="LysM"/>
    <property type="match status" value="1"/>
</dbReference>
<dbReference type="Proteomes" id="UP000235682">
    <property type="component" value="Unassembled WGS sequence"/>
</dbReference>
<dbReference type="SUPFAM" id="SSF54106">
    <property type="entry name" value="LysM domain"/>
    <property type="match status" value="1"/>
</dbReference>
<dbReference type="RefSeq" id="WP_092085659.1">
    <property type="nucleotide sequence ID" value="NZ_FNEL01000031.1"/>
</dbReference>
<protein>
    <submittedName>
        <fullName evidence="4">LysM peptidoglycan-binding domain-containing protein</fullName>
    </submittedName>
</protein>
<evidence type="ECO:0000313" key="4">
    <source>
        <dbReference type="EMBL" id="PMC59154.1"/>
    </source>
</evidence>
<dbReference type="EMBL" id="PNHE01000001">
    <property type="protein sequence ID" value="PMC59154.1"/>
    <property type="molecule type" value="Genomic_DNA"/>
</dbReference>
<dbReference type="STRING" id="84521.SAMN04487994_103110"/>
<dbReference type="Gene3D" id="3.10.350.10">
    <property type="entry name" value="LysM domain"/>
    <property type="match status" value="1"/>
</dbReference>
<evidence type="ECO:0000256" key="1">
    <source>
        <dbReference type="SAM" id="MobiDB-lite"/>
    </source>
</evidence>
<organism evidence="4 5">
    <name type="scientific">Dolosicoccus paucivorans</name>
    <dbReference type="NCBI Taxonomy" id="84521"/>
    <lineage>
        <taxon>Bacteria</taxon>
        <taxon>Bacillati</taxon>
        <taxon>Bacillota</taxon>
        <taxon>Bacilli</taxon>
        <taxon>Lactobacillales</taxon>
        <taxon>Aerococcaceae</taxon>
        <taxon>Dolosicoccus</taxon>
    </lineage>
</organism>
<feature type="domain" description="LysM" evidence="3">
    <location>
        <begin position="53"/>
        <end position="97"/>
    </location>
</feature>
<comment type="caution">
    <text evidence="4">The sequence shown here is derived from an EMBL/GenBank/DDBJ whole genome shotgun (WGS) entry which is preliminary data.</text>
</comment>
<name>A0A1G8MDV8_9LACT</name>
<sequence length="397" mass="44448">MFNLRKTLLVSTSVLGLLTHSSFAMAQETAQEEWAPRTVEQVKEDLIVEGNKLTYTVKFGDTLSVIADAMDIDMYHLAQINEISDVDLIVEGTVLTVWLNADHEVESIQVQSPDGHVQEFPVEVAQEEVVASQAPAHLAIFTPEVQTIIEPVDEWNAQAPQVGTQVTNKPVVEETPQVELEAPQVEVVQPEADQVVPESSLEVEQQEAPETTVEPEEAPESSLEVVEQTAPEVSAEQQETEDTEYEESMLEDVEEQIEAESTLDEEDIVTSEPAPEVEQTYTPDPNDPSNYGLQPHVMQFKEEVAQQYDVTQFSGYRPGDPQDHGQGLAIDFMVYEDAAKGDAIADYSVANMAENNISYIIWKQQIYGDWNYTWTPMEDRGSITENHYDHVHVSFHP</sequence>
<dbReference type="PROSITE" id="PS51782">
    <property type="entry name" value="LYSM"/>
    <property type="match status" value="1"/>
</dbReference>
<dbReference type="InterPro" id="IPR058593">
    <property type="entry name" value="ARB_07466-like_C"/>
</dbReference>
<feature type="compositionally biased region" description="Polar residues" evidence="1">
    <location>
        <begin position="279"/>
        <end position="292"/>
    </location>
</feature>
<dbReference type="InterPro" id="IPR036779">
    <property type="entry name" value="LysM_dom_sf"/>
</dbReference>
<feature type="compositionally biased region" description="Acidic residues" evidence="1">
    <location>
        <begin position="238"/>
        <end position="269"/>
    </location>
</feature>
<evidence type="ECO:0000259" key="3">
    <source>
        <dbReference type="PROSITE" id="PS51782"/>
    </source>
</evidence>
<dbReference type="Pfam" id="PF26571">
    <property type="entry name" value="VldE"/>
    <property type="match status" value="1"/>
</dbReference>
<dbReference type="AlphaFoldDB" id="A0A1G8MDV8"/>
<gene>
    <name evidence="4" type="ORF">CJ205_00150</name>
</gene>
<feature type="compositionally biased region" description="Low complexity" evidence="1">
    <location>
        <begin position="202"/>
        <end position="212"/>
    </location>
</feature>
<keyword evidence="2" id="KW-0732">Signal</keyword>
<keyword evidence="5" id="KW-1185">Reference proteome</keyword>
<dbReference type="Pfam" id="PF01476">
    <property type="entry name" value="LysM"/>
    <property type="match status" value="1"/>
</dbReference>
<reference evidence="4 5" key="1">
    <citation type="submission" date="2017-09" db="EMBL/GenBank/DDBJ databases">
        <title>Bacterial strain isolated from the female urinary microbiota.</title>
        <authorList>
            <person name="Thomas-White K."/>
            <person name="Kumar N."/>
            <person name="Forster S."/>
            <person name="Putonti C."/>
            <person name="Lawley T."/>
            <person name="Wolfe A.J."/>
        </authorList>
    </citation>
    <scope>NUCLEOTIDE SEQUENCE [LARGE SCALE GENOMIC DNA]</scope>
    <source>
        <strain evidence="4 5">UMB0852</strain>
    </source>
</reference>
<proteinExistence type="predicted"/>
<feature type="chain" id="PRO_5011495357" evidence="2">
    <location>
        <begin position="27"/>
        <end position="397"/>
    </location>
</feature>
<dbReference type="InterPro" id="IPR018392">
    <property type="entry name" value="LysM"/>
</dbReference>
<evidence type="ECO:0000313" key="5">
    <source>
        <dbReference type="Proteomes" id="UP000235682"/>
    </source>
</evidence>
<dbReference type="OrthoDB" id="2989771at2"/>
<dbReference type="CDD" id="cd00118">
    <property type="entry name" value="LysM"/>
    <property type="match status" value="1"/>
</dbReference>
<feature type="region of interest" description="Disordered" evidence="1">
    <location>
        <begin position="190"/>
        <end position="292"/>
    </location>
</feature>